<reference evidence="2" key="1">
    <citation type="submission" date="2021-03" db="EMBL/GenBank/DDBJ databases">
        <title>Genomic Encyclopedia of Type Strains, Phase IV (KMG-IV): sequencing the most valuable type-strain genomes for metagenomic binning, comparative biology and taxonomic classification.</title>
        <authorList>
            <person name="Goeker M."/>
        </authorList>
    </citation>
    <scope>NUCLEOTIDE SEQUENCE</scope>
    <source>
        <strain evidence="2">DSM 26232</strain>
    </source>
</reference>
<feature type="region of interest" description="Disordered" evidence="1">
    <location>
        <begin position="1"/>
        <end position="22"/>
    </location>
</feature>
<dbReference type="RefSeq" id="WP_209491050.1">
    <property type="nucleotide sequence ID" value="NZ_JAGGLC010000002.1"/>
</dbReference>
<evidence type="ECO:0000313" key="3">
    <source>
        <dbReference type="Proteomes" id="UP000823736"/>
    </source>
</evidence>
<dbReference type="AlphaFoldDB" id="A0A8T4H094"/>
<sequence>MSVGNSDSDGGEKQVKQQAKQLAKQQFADEIARLKSKYGGGTVVAKWQNNGQDDGRYGPYAHFVSPPSSDREWEYLGKINGVSNDSQAPTSKDATQQKMDAEEVIAELEIGEEVAELPDKEQENLKKFFEMLSIDPKTGEQNLLPELGGVELKINPLMGGVIDFEDGGTIKTHNFFDGQSVSRKLAENLQSLTITYNKNHNSSSSNITFLHKSANQFGERVGIKSGYSHKDDIKSLDWDDHHPKWDSRHELWFIDADSVQNAKEEFREQGLTVSDKLDEAIDYAEVAEELSNKLEGDFPVEVSE</sequence>
<accession>A0A8T4H094</accession>
<evidence type="ECO:0000313" key="2">
    <source>
        <dbReference type="EMBL" id="MBP1986768.1"/>
    </source>
</evidence>
<proteinExistence type="predicted"/>
<dbReference type="OrthoDB" id="387457at2157"/>
<dbReference type="EMBL" id="JAGGLC010000002">
    <property type="protein sequence ID" value="MBP1986768.1"/>
    <property type="molecule type" value="Genomic_DNA"/>
</dbReference>
<dbReference type="Proteomes" id="UP000823736">
    <property type="component" value="Unassembled WGS sequence"/>
</dbReference>
<gene>
    <name evidence="2" type="ORF">J2753_001262</name>
</gene>
<keyword evidence="3" id="KW-1185">Reference proteome</keyword>
<comment type="caution">
    <text evidence="2">The sequence shown here is derived from an EMBL/GenBank/DDBJ whole genome shotgun (WGS) entry which is preliminary data.</text>
</comment>
<evidence type="ECO:0000256" key="1">
    <source>
        <dbReference type="SAM" id="MobiDB-lite"/>
    </source>
</evidence>
<protein>
    <submittedName>
        <fullName evidence="2">Uncharacterized protein</fullName>
    </submittedName>
</protein>
<name>A0A8T4H094_9EURY</name>
<organism evidence="2 3">
    <name type="scientific">Halolamina salifodinae</name>
    <dbReference type="NCBI Taxonomy" id="1202767"/>
    <lineage>
        <taxon>Archaea</taxon>
        <taxon>Methanobacteriati</taxon>
        <taxon>Methanobacteriota</taxon>
        <taxon>Stenosarchaea group</taxon>
        <taxon>Halobacteria</taxon>
        <taxon>Halobacteriales</taxon>
        <taxon>Haloferacaceae</taxon>
    </lineage>
</organism>